<evidence type="ECO:0000313" key="6">
    <source>
        <dbReference type="EMBL" id="KAF3339157.1"/>
    </source>
</evidence>
<dbReference type="Proteomes" id="UP000623129">
    <property type="component" value="Unassembled WGS sequence"/>
</dbReference>
<gene>
    <name evidence="6" type="ORF">FCM35_KLT16628</name>
</gene>
<name>A0A833RGT3_9POAL</name>
<dbReference type="AlphaFoldDB" id="A0A833RGT3"/>
<dbReference type="GO" id="GO:1905786">
    <property type="term" value="P:positive regulation of anaphase-promoting complex-dependent catabolic process"/>
    <property type="evidence" value="ECO:0007669"/>
    <property type="project" value="TreeGrafter"/>
</dbReference>
<reference evidence="6" key="1">
    <citation type="submission" date="2020-01" db="EMBL/GenBank/DDBJ databases">
        <title>Genome sequence of Kobresia littledalei, the first chromosome-level genome in the family Cyperaceae.</title>
        <authorList>
            <person name="Qu G."/>
        </authorList>
    </citation>
    <scope>NUCLEOTIDE SEQUENCE</scope>
    <source>
        <strain evidence="6">C.B.Clarke</strain>
        <tissue evidence="6">Leaf</tissue>
    </source>
</reference>
<evidence type="ECO:0000313" key="7">
    <source>
        <dbReference type="Proteomes" id="UP000623129"/>
    </source>
</evidence>
<dbReference type="PANTHER" id="PTHR19918:SF8">
    <property type="entry name" value="FI02843P"/>
    <property type="match status" value="1"/>
</dbReference>
<dbReference type="Gene3D" id="2.130.10.10">
    <property type="entry name" value="YVTN repeat-like/Quinoprotein amine dehydrogenase"/>
    <property type="match status" value="1"/>
</dbReference>
<keyword evidence="7" id="KW-1185">Reference proteome</keyword>
<dbReference type="GO" id="GO:0051301">
    <property type="term" value="P:cell division"/>
    <property type="evidence" value="ECO:0007669"/>
    <property type="project" value="UniProtKB-KW"/>
</dbReference>
<accession>A0A833RGT3</accession>
<dbReference type="InterPro" id="IPR015943">
    <property type="entry name" value="WD40/YVTN_repeat-like_dom_sf"/>
</dbReference>
<organism evidence="6 7">
    <name type="scientific">Carex littledalei</name>
    <dbReference type="NCBI Taxonomy" id="544730"/>
    <lineage>
        <taxon>Eukaryota</taxon>
        <taxon>Viridiplantae</taxon>
        <taxon>Streptophyta</taxon>
        <taxon>Embryophyta</taxon>
        <taxon>Tracheophyta</taxon>
        <taxon>Spermatophyta</taxon>
        <taxon>Magnoliopsida</taxon>
        <taxon>Liliopsida</taxon>
        <taxon>Poales</taxon>
        <taxon>Cyperaceae</taxon>
        <taxon>Cyperoideae</taxon>
        <taxon>Cariceae</taxon>
        <taxon>Carex</taxon>
        <taxon>Carex subgen. Euthyceras</taxon>
    </lineage>
</organism>
<dbReference type="GO" id="GO:1990757">
    <property type="term" value="F:ubiquitin ligase activator activity"/>
    <property type="evidence" value="ECO:0007669"/>
    <property type="project" value="TreeGrafter"/>
</dbReference>
<keyword evidence="4" id="KW-0498">Mitosis</keyword>
<evidence type="ECO:0000256" key="3">
    <source>
        <dbReference type="ARBA" id="ARBA00022737"/>
    </source>
</evidence>
<comment type="caution">
    <text evidence="6">The sequence shown here is derived from an EMBL/GenBank/DDBJ whole genome shotgun (WGS) entry which is preliminary data.</text>
</comment>
<dbReference type="InterPro" id="IPR033010">
    <property type="entry name" value="Cdc20/Fizzy"/>
</dbReference>
<dbReference type="GO" id="GO:0005680">
    <property type="term" value="C:anaphase-promoting complex"/>
    <property type="evidence" value="ECO:0007669"/>
    <property type="project" value="TreeGrafter"/>
</dbReference>
<evidence type="ECO:0000256" key="5">
    <source>
        <dbReference type="ARBA" id="ARBA00023306"/>
    </source>
</evidence>
<dbReference type="SUPFAM" id="SSF117289">
    <property type="entry name" value="Nucleoporin domain"/>
    <property type="match status" value="1"/>
</dbReference>
<dbReference type="GO" id="GO:0031145">
    <property type="term" value="P:anaphase-promoting complex-dependent catabolic process"/>
    <property type="evidence" value="ECO:0007669"/>
    <property type="project" value="TreeGrafter"/>
</dbReference>
<evidence type="ECO:0000256" key="2">
    <source>
        <dbReference type="ARBA" id="ARBA00022618"/>
    </source>
</evidence>
<sequence>MSAERTLDAPDIVDAHYLNLLDWRSANVLLIALNNTVCLWNAANWSTSELVTIDDDICTVTSVSWAPDVRTLRGTRQSRVGSLEWNNNILTTGGMDGAIMNNDIRARAYTVSSFCAPCKWWK</sequence>
<protein>
    <submittedName>
        <fullName evidence="6">Cell division cycle 20.2, cofactor of APC complex-like protein</fullName>
    </submittedName>
</protein>
<keyword evidence="3" id="KW-0677">Repeat</keyword>
<dbReference type="GO" id="GO:0010997">
    <property type="term" value="F:anaphase-promoting complex binding"/>
    <property type="evidence" value="ECO:0007669"/>
    <property type="project" value="InterPro"/>
</dbReference>
<keyword evidence="2 6" id="KW-0132">Cell division</keyword>
<evidence type="ECO:0000256" key="4">
    <source>
        <dbReference type="ARBA" id="ARBA00022776"/>
    </source>
</evidence>
<dbReference type="OrthoDB" id="10263272at2759"/>
<keyword evidence="5" id="KW-0131">Cell cycle</keyword>
<evidence type="ECO:0000256" key="1">
    <source>
        <dbReference type="ARBA" id="ARBA00022574"/>
    </source>
</evidence>
<dbReference type="EMBL" id="SWLB01000004">
    <property type="protein sequence ID" value="KAF3339157.1"/>
    <property type="molecule type" value="Genomic_DNA"/>
</dbReference>
<proteinExistence type="predicted"/>
<dbReference type="PANTHER" id="PTHR19918">
    <property type="entry name" value="CELL DIVISION CYCLE 20 CDC20 FIZZY -RELATED"/>
    <property type="match status" value="1"/>
</dbReference>
<keyword evidence="1" id="KW-0853">WD repeat</keyword>